<organism evidence="2">
    <name type="scientific">Mustela putorius furo</name>
    <name type="common">European domestic ferret</name>
    <name type="synonym">Mustela furo</name>
    <dbReference type="NCBI Taxonomy" id="9669"/>
    <lineage>
        <taxon>Eukaryota</taxon>
        <taxon>Metazoa</taxon>
        <taxon>Chordata</taxon>
        <taxon>Craniata</taxon>
        <taxon>Vertebrata</taxon>
        <taxon>Euteleostomi</taxon>
        <taxon>Mammalia</taxon>
        <taxon>Eutheria</taxon>
        <taxon>Laurasiatheria</taxon>
        <taxon>Carnivora</taxon>
        <taxon>Caniformia</taxon>
        <taxon>Musteloidea</taxon>
        <taxon>Mustelidae</taxon>
        <taxon>Mustelinae</taxon>
        <taxon>Mustela</taxon>
    </lineage>
</organism>
<feature type="non-terminal residue" evidence="2">
    <location>
        <position position="1"/>
    </location>
</feature>
<protein>
    <submittedName>
        <fullName evidence="2">Zinc finger, AN1-type domain 5</fullName>
    </submittedName>
</protein>
<accession>G9KYV3</accession>
<feature type="non-terminal residue" evidence="2">
    <location>
        <position position="71"/>
    </location>
</feature>
<reference evidence="2" key="1">
    <citation type="journal article" date="2013" name="J. Virol.">
        <title>Sequencing, annotation, and characterization of the influenza ferret infectome.</title>
        <authorList>
            <person name="Leon A.J."/>
            <person name="Banner D."/>
            <person name="Xu L."/>
            <person name="Ran L."/>
            <person name="Peng Z."/>
            <person name="Yi K."/>
            <person name="Chen C."/>
            <person name="Xu F."/>
            <person name="Huang J."/>
            <person name="Zhao Z."/>
            <person name="Lin Z."/>
            <person name="Huang S.H."/>
            <person name="Fang Y."/>
            <person name="Kelvin A.A."/>
            <person name="Ross T.M."/>
            <person name="Farooqui A."/>
            <person name="Kelvin D.J."/>
        </authorList>
    </citation>
    <scope>NUCLEOTIDE SEQUENCE</scope>
    <source>
        <tissue evidence="2">Lungs</tissue>
    </source>
</reference>
<name>G9KYV3_MUSPF</name>
<dbReference type="EMBL" id="JP021484">
    <property type="protein sequence ID" value="AES10082.1"/>
    <property type="molecule type" value="mRNA"/>
</dbReference>
<proteinExistence type="evidence at transcript level"/>
<feature type="compositionally biased region" description="Low complexity" evidence="1">
    <location>
        <begin position="7"/>
        <end position="26"/>
    </location>
</feature>
<sequence length="71" mass="6997">GDDGRVPRAALAAAASGPPSASSSAPPRFPPPTSRAPACPGHARCYCRNKGGPRGGGSATSGHRPVPGPRR</sequence>
<feature type="region of interest" description="Disordered" evidence="1">
    <location>
        <begin position="1"/>
        <end position="71"/>
    </location>
</feature>
<evidence type="ECO:0000313" key="2">
    <source>
        <dbReference type="EMBL" id="AES10082.1"/>
    </source>
</evidence>
<dbReference type="AlphaFoldDB" id="G9KYV3"/>
<evidence type="ECO:0000256" key="1">
    <source>
        <dbReference type="SAM" id="MobiDB-lite"/>
    </source>
</evidence>